<feature type="compositionally biased region" description="Polar residues" evidence="2">
    <location>
        <begin position="91"/>
        <end position="109"/>
    </location>
</feature>
<keyword evidence="4" id="KW-1185">Reference proteome</keyword>
<comment type="caution">
    <text evidence="3">The sequence shown here is derived from an EMBL/GenBank/DDBJ whole genome shotgun (WGS) entry which is preliminary data.</text>
</comment>
<evidence type="ECO:0000256" key="2">
    <source>
        <dbReference type="SAM" id="MobiDB-lite"/>
    </source>
</evidence>
<accession>K2K7L2</accession>
<feature type="coiled-coil region" evidence="1">
    <location>
        <begin position="30"/>
        <end position="71"/>
    </location>
</feature>
<feature type="compositionally biased region" description="Low complexity" evidence="2">
    <location>
        <begin position="72"/>
        <end position="90"/>
    </location>
</feature>
<dbReference type="eggNOG" id="COG3746">
    <property type="taxonomic scope" value="Bacteria"/>
</dbReference>
<proteinExistence type="predicted"/>
<dbReference type="Proteomes" id="UP000014115">
    <property type="component" value="Unassembled WGS sequence"/>
</dbReference>
<keyword evidence="1" id="KW-0175">Coiled coil</keyword>
<dbReference type="InterPro" id="IPR023614">
    <property type="entry name" value="Porin_dom_sf"/>
</dbReference>
<dbReference type="STRING" id="740709.A10D4_07290"/>
<gene>
    <name evidence="3" type="ORF">A10D4_07290</name>
</gene>
<dbReference type="PATRIC" id="fig|740709.3.peg.1482"/>
<dbReference type="EMBL" id="AMRG01000008">
    <property type="protein sequence ID" value="EKE83633.1"/>
    <property type="molecule type" value="Genomic_DNA"/>
</dbReference>
<reference evidence="3 4" key="1">
    <citation type="journal article" date="2012" name="J. Bacteriol.">
        <title>Genome Sequence of Idiomarina xiamenensis Type Strain 10-D-4.</title>
        <authorList>
            <person name="Lai Q."/>
            <person name="Wang L."/>
            <person name="Wang W."/>
            <person name="Shao Z."/>
        </authorList>
    </citation>
    <scope>NUCLEOTIDE SEQUENCE [LARGE SCALE GENOMIC DNA]</scope>
    <source>
        <strain evidence="3 4">10-D-4</strain>
    </source>
</reference>
<dbReference type="SUPFAM" id="SSF56935">
    <property type="entry name" value="Porins"/>
    <property type="match status" value="1"/>
</dbReference>
<feature type="region of interest" description="Disordered" evidence="2">
    <location>
        <begin position="72"/>
        <end position="111"/>
    </location>
</feature>
<dbReference type="AlphaFoldDB" id="K2K7L2"/>
<name>K2K7L2_9GAMM</name>
<evidence type="ECO:0000256" key="1">
    <source>
        <dbReference type="SAM" id="Coils"/>
    </source>
</evidence>
<protein>
    <recommendedName>
        <fullName evidence="5">Carbohydrate porin</fullName>
    </recommendedName>
</protein>
<sequence>MYKPSSLALAVGLAVASFPGATWSQQSQPMEGQQSEQAALKAQLSQLQQQLNVLQARLAELEQQKQLQQQQQVASSANDSANNQAQSSDNTTTSVAANRQRSLDQSDSGVQARLEQLETDVEKAQNWPIRVGGAVRFQYSYEDYNEGNQERGGDLDFDIFRLDLDGEIGDVILSAQYRWFQYQDVLHHAWVGYNFTPEWQGQLGITKVPFGIMPYNSHSYFFNSTFYVGLEDEYDAGAKMIYRGDQWDFDIAFFKSDEQGGADGSSSDRTHSYSYDPIGIRLPGEGPYDDVTQPIGEGNSWALRGARTITFGDEHDLELGLSGQYGNLYSADENLGNRKAWAGHAVYTNGPWEVMLQYADYQYDIDMENRGIVVGAYAYADTIASEAKIYTANLAYSMPVEWGPITNVTFYNDHSQVVDKRGYREDTWMNVLGMAVSSGGLYTYFDLVRAKNQPFIGGTMASDQGEVNTRFNINFGYYF</sequence>
<evidence type="ECO:0000313" key="3">
    <source>
        <dbReference type="EMBL" id="EKE83633.1"/>
    </source>
</evidence>
<evidence type="ECO:0000313" key="4">
    <source>
        <dbReference type="Proteomes" id="UP000014115"/>
    </source>
</evidence>
<dbReference type="RefSeq" id="WP_008488661.1">
    <property type="nucleotide sequence ID" value="NZ_AMRG01000008.1"/>
</dbReference>
<evidence type="ECO:0008006" key="5">
    <source>
        <dbReference type="Google" id="ProtNLM"/>
    </source>
</evidence>
<dbReference type="Gene3D" id="2.40.160.10">
    <property type="entry name" value="Porin"/>
    <property type="match status" value="1"/>
</dbReference>
<organism evidence="3 4">
    <name type="scientific">Idiomarina xiamenensis 10-D-4</name>
    <dbReference type="NCBI Taxonomy" id="740709"/>
    <lineage>
        <taxon>Bacteria</taxon>
        <taxon>Pseudomonadati</taxon>
        <taxon>Pseudomonadota</taxon>
        <taxon>Gammaproteobacteria</taxon>
        <taxon>Alteromonadales</taxon>
        <taxon>Idiomarinaceae</taxon>
        <taxon>Idiomarina</taxon>
    </lineage>
</organism>